<dbReference type="AlphaFoldDB" id="A0A4Q1JSJ2"/>
<dbReference type="Proteomes" id="UP000289784">
    <property type="component" value="Unassembled WGS sequence"/>
</dbReference>
<keyword evidence="1" id="KW-0732">Signal</keyword>
<dbReference type="RefSeq" id="WP_129472203.1">
    <property type="nucleotide sequence ID" value="NZ_SAWZ01000010.1"/>
</dbReference>
<accession>A0A4Q1JSJ2</accession>
<comment type="caution">
    <text evidence="2">The sequence shown here is derived from an EMBL/GenBank/DDBJ whole genome shotgun (WGS) entry which is preliminary data.</text>
</comment>
<reference evidence="2 3" key="1">
    <citation type="submission" date="2019-01" db="EMBL/GenBank/DDBJ databases">
        <title>Pseudoxanthomonas composti sp. nov., isolated from compost.</title>
        <authorList>
            <person name="Yang G."/>
        </authorList>
    </citation>
    <scope>NUCLEOTIDE SEQUENCE [LARGE SCALE GENOMIC DNA]</scope>
    <source>
        <strain evidence="2 3">GSS15</strain>
    </source>
</reference>
<dbReference type="EMBL" id="SAWZ01000010">
    <property type="protein sequence ID" value="RXR01385.1"/>
    <property type="molecule type" value="Genomic_DNA"/>
</dbReference>
<proteinExistence type="predicted"/>
<evidence type="ECO:0000256" key="1">
    <source>
        <dbReference type="SAM" id="SignalP"/>
    </source>
</evidence>
<feature type="chain" id="PRO_5020652410" evidence="1">
    <location>
        <begin position="25"/>
        <end position="128"/>
    </location>
</feature>
<evidence type="ECO:0000313" key="2">
    <source>
        <dbReference type="EMBL" id="RXR01385.1"/>
    </source>
</evidence>
<evidence type="ECO:0000313" key="3">
    <source>
        <dbReference type="Proteomes" id="UP000289784"/>
    </source>
</evidence>
<gene>
    <name evidence="2" type="ORF">EPA99_15745</name>
</gene>
<organism evidence="2 3">
    <name type="scientific">Pseudoxanthomonas composti</name>
    <dbReference type="NCBI Taxonomy" id="2137479"/>
    <lineage>
        <taxon>Bacteria</taxon>
        <taxon>Pseudomonadati</taxon>
        <taxon>Pseudomonadota</taxon>
        <taxon>Gammaproteobacteria</taxon>
        <taxon>Lysobacterales</taxon>
        <taxon>Lysobacteraceae</taxon>
        <taxon>Pseudoxanthomonas</taxon>
    </lineage>
</organism>
<keyword evidence="3" id="KW-1185">Reference proteome</keyword>
<sequence length="128" mass="13593">MLQPARPAFLFAALACLLPGAAAAAEATSASPHALALQLVLQSQAAQIEAMDRELPREHDTLTRAWSVERAIAPGFIDTRGLLQVTYHVDGVALARWQVDLAAARVTEAPVSMVSLSPTAVSPDTRRP</sequence>
<protein>
    <submittedName>
        <fullName evidence="2">Uncharacterized protein</fullName>
    </submittedName>
</protein>
<name>A0A4Q1JSJ2_9GAMM</name>
<feature type="signal peptide" evidence="1">
    <location>
        <begin position="1"/>
        <end position="24"/>
    </location>
</feature>